<protein>
    <submittedName>
        <fullName evidence="4">HNH endonuclease</fullName>
    </submittedName>
</protein>
<accession>A0A8S5S6X1</accession>
<keyword evidence="1" id="KW-0540">Nuclease</keyword>
<sequence length="108" mass="13181">MKECKHHKCRTLISKGTYCDKHKQSQNKYYNDQRKHDEVMKFYRSKEWKEARQQALKRDCFTCSMCGGLANLVHHKIEVRTDWNKRLEMSNLECVCRECHNKIEHYKK</sequence>
<name>A0A8S5S6X1_9CAUD</name>
<dbReference type="GO" id="GO:0016787">
    <property type="term" value="F:hydrolase activity"/>
    <property type="evidence" value="ECO:0007669"/>
    <property type="project" value="UniProtKB-KW"/>
</dbReference>
<dbReference type="EMBL" id="BK032542">
    <property type="protein sequence ID" value="DAF46662.1"/>
    <property type="molecule type" value="Genomic_DNA"/>
</dbReference>
<dbReference type="CDD" id="cd00085">
    <property type="entry name" value="HNHc"/>
    <property type="match status" value="1"/>
</dbReference>
<evidence type="ECO:0000256" key="1">
    <source>
        <dbReference type="ARBA" id="ARBA00022722"/>
    </source>
</evidence>
<dbReference type="PANTHER" id="PTHR41286">
    <property type="entry name" value="HNH NUCLEASE YAJD-RELATED"/>
    <property type="match status" value="1"/>
</dbReference>
<dbReference type="GO" id="GO:0003676">
    <property type="term" value="F:nucleic acid binding"/>
    <property type="evidence" value="ECO:0007669"/>
    <property type="project" value="InterPro"/>
</dbReference>
<dbReference type="InterPro" id="IPR002711">
    <property type="entry name" value="HNH"/>
</dbReference>
<dbReference type="InterPro" id="IPR003615">
    <property type="entry name" value="HNH_nuc"/>
</dbReference>
<organism evidence="4">
    <name type="scientific">Siphoviridae sp. ctAFE3</name>
    <dbReference type="NCBI Taxonomy" id="2827796"/>
    <lineage>
        <taxon>Viruses</taxon>
        <taxon>Duplodnaviria</taxon>
        <taxon>Heunggongvirae</taxon>
        <taxon>Uroviricota</taxon>
        <taxon>Caudoviricetes</taxon>
    </lineage>
</organism>
<keyword evidence="2" id="KW-0378">Hydrolase</keyword>
<evidence type="ECO:0000259" key="3">
    <source>
        <dbReference type="SMART" id="SM00507"/>
    </source>
</evidence>
<dbReference type="Pfam" id="PF01844">
    <property type="entry name" value="HNH"/>
    <property type="match status" value="1"/>
</dbReference>
<evidence type="ECO:0000313" key="4">
    <source>
        <dbReference type="EMBL" id="DAF46662.1"/>
    </source>
</evidence>
<dbReference type="SMART" id="SM00507">
    <property type="entry name" value="HNHc"/>
    <property type="match status" value="1"/>
</dbReference>
<evidence type="ECO:0000256" key="2">
    <source>
        <dbReference type="ARBA" id="ARBA00022801"/>
    </source>
</evidence>
<feature type="domain" description="HNH nuclease" evidence="3">
    <location>
        <begin position="50"/>
        <end position="101"/>
    </location>
</feature>
<dbReference type="PANTHER" id="PTHR41286:SF1">
    <property type="entry name" value="HNH NUCLEASE YAJD-RELATED"/>
    <property type="match status" value="1"/>
</dbReference>
<proteinExistence type="predicted"/>
<dbReference type="GO" id="GO:0004519">
    <property type="term" value="F:endonuclease activity"/>
    <property type="evidence" value="ECO:0007669"/>
    <property type="project" value="UniProtKB-KW"/>
</dbReference>
<keyword evidence="4" id="KW-0255">Endonuclease</keyword>
<dbReference type="GO" id="GO:0008270">
    <property type="term" value="F:zinc ion binding"/>
    <property type="evidence" value="ECO:0007669"/>
    <property type="project" value="InterPro"/>
</dbReference>
<reference evidence="4" key="1">
    <citation type="journal article" date="2021" name="Proc. Natl. Acad. Sci. U.S.A.">
        <title>A Catalog of Tens of Thousands of Viruses from Human Metagenomes Reveals Hidden Associations with Chronic Diseases.</title>
        <authorList>
            <person name="Tisza M.J."/>
            <person name="Buck C.B."/>
        </authorList>
    </citation>
    <scope>NUCLEOTIDE SEQUENCE</scope>
    <source>
        <strain evidence="4">CtAFE3</strain>
    </source>
</reference>